<accession>A0A1L4D344</accession>
<dbReference type="EMBL" id="CP017834">
    <property type="protein sequence ID" value="APJ04628.1"/>
    <property type="molecule type" value="Genomic_DNA"/>
</dbReference>
<sequence length="229" mass="26155">MTSEFILHALYITEDLAVGKILHGAFLRCGAKKVIGCQKIPEAIDIIVKKRFRPHLVVEDVKIFEQYHFFPVQFLNSCKRFIPPPPALALCHTDASFDLKLLKSGHFIDYVPKPLNENFLEQRMRGVYEKSYSYHRSGMLEEVIDTLINGNEIQKAYALLVPALARHTKSIDYIGLLAKVLFELKEIRFAELSARYLMGENKDNIFAKTMLTKILLSTGRVKEANKLGL</sequence>
<gene>
    <name evidence="3" type="ORF">AXG55_12230</name>
</gene>
<dbReference type="PROSITE" id="PS50110">
    <property type="entry name" value="RESPONSE_REGULATORY"/>
    <property type="match status" value="1"/>
</dbReference>
<evidence type="ECO:0000259" key="2">
    <source>
        <dbReference type="PROSITE" id="PS50110"/>
    </source>
</evidence>
<proteinExistence type="predicted"/>
<evidence type="ECO:0000313" key="3">
    <source>
        <dbReference type="EMBL" id="APJ04628.1"/>
    </source>
</evidence>
<keyword evidence="1" id="KW-0597">Phosphoprotein</keyword>
<dbReference type="InterPro" id="IPR011006">
    <property type="entry name" value="CheY-like_superfamily"/>
</dbReference>
<dbReference type="InterPro" id="IPR001789">
    <property type="entry name" value="Sig_transdc_resp-reg_receiver"/>
</dbReference>
<dbReference type="GO" id="GO:0000160">
    <property type="term" value="P:phosphorelay signal transduction system"/>
    <property type="evidence" value="ECO:0007669"/>
    <property type="project" value="InterPro"/>
</dbReference>
<evidence type="ECO:0000313" key="4">
    <source>
        <dbReference type="Proteomes" id="UP000184731"/>
    </source>
</evidence>
<dbReference type="RefSeq" id="WP_148698383.1">
    <property type="nucleotide sequence ID" value="NZ_CP017834.1"/>
</dbReference>
<dbReference type="OrthoDB" id="5293469at2"/>
<dbReference type="KEGG" id="saqi:AXG55_12230"/>
<dbReference type="Proteomes" id="UP000184731">
    <property type="component" value="Chromosome"/>
</dbReference>
<protein>
    <recommendedName>
        <fullName evidence="2">Response regulatory domain-containing protein</fullName>
    </recommendedName>
</protein>
<dbReference type="AlphaFoldDB" id="A0A1L4D344"/>
<dbReference type="STRING" id="1915309.AXG55_12230"/>
<keyword evidence="4" id="KW-1185">Reference proteome</keyword>
<organism evidence="3 4">
    <name type="scientific">Silvanigrella aquatica</name>
    <dbReference type="NCBI Taxonomy" id="1915309"/>
    <lineage>
        <taxon>Bacteria</taxon>
        <taxon>Pseudomonadati</taxon>
        <taxon>Bdellovibrionota</taxon>
        <taxon>Oligoflexia</taxon>
        <taxon>Silvanigrellales</taxon>
        <taxon>Silvanigrellaceae</taxon>
        <taxon>Silvanigrella</taxon>
    </lineage>
</organism>
<reference evidence="3 4" key="1">
    <citation type="submission" date="2016-10" db="EMBL/GenBank/DDBJ databases">
        <title>Silvanigrella aquatica sp. nov., isolated from a freshwater lake located in the Black Forest, Germany, description of Silvanigrellaceae fam. nov., Silvanigrellales ord. nov., reclassification of the order Bdellovibrionales in the class Oligoflexia, reclassification of the families Bacteriovoracaceae and Halobacteriovoraceae in the new order Bacteriovoracales ord. nov., and reclassification of the family Pseudobacteriovoracaceae in the order Oligoflexiales.</title>
        <authorList>
            <person name="Hahn M.W."/>
            <person name="Schmidt J."/>
            <person name="Koll U."/>
            <person name="Rohde M."/>
            <person name="Verbag S."/>
            <person name="Pitt A."/>
            <person name="Nakai R."/>
            <person name="Naganuma T."/>
            <person name="Lang E."/>
        </authorList>
    </citation>
    <scope>NUCLEOTIDE SEQUENCE [LARGE SCALE GENOMIC DNA]</scope>
    <source>
        <strain evidence="3 4">MWH-Nonnen-W8red</strain>
    </source>
</reference>
<name>A0A1L4D344_9BACT</name>
<feature type="domain" description="Response regulatory" evidence="2">
    <location>
        <begin position="8"/>
        <end position="128"/>
    </location>
</feature>
<dbReference type="SUPFAM" id="SSF52172">
    <property type="entry name" value="CheY-like"/>
    <property type="match status" value="1"/>
</dbReference>
<evidence type="ECO:0000256" key="1">
    <source>
        <dbReference type="PROSITE-ProRule" id="PRU00169"/>
    </source>
</evidence>
<feature type="modified residue" description="4-aspartylphosphate" evidence="1">
    <location>
        <position position="60"/>
    </location>
</feature>